<sequence length="108" mass="12254">MSSIIMGAIQRLLTLTNSDINYILYQVMILPDAMYNLLFCQLSFDLNVKLGTIQSLFSELSTKYLYINQLSLTKSLYTMQRISAIETKSQTESQPQSGLDLFGKIISK</sequence>
<evidence type="ECO:0000313" key="2">
    <source>
        <dbReference type="EMBL" id="CAL5973551.1"/>
    </source>
</evidence>
<gene>
    <name evidence="1" type="ORF">HINF_LOCUS20886</name>
    <name evidence="2" type="ORF">HINF_LOCUS2432</name>
</gene>
<evidence type="ECO:0000313" key="3">
    <source>
        <dbReference type="Proteomes" id="UP001642409"/>
    </source>
</evidence>
<dbReference type="EMBL" id="CAXDID020000004">
    <property type="protein sequence ID" value="CAL5973551.1"/>
    <property type="molecule type" value="Genomic_DNA"/>
</dbReference>
<dbReference type="AlphaFoldDB" id="A0AA86P7H5"/>
<accession>A0AA86P7H5</accession>
<dbReference type="EMBL" id="CATOUU010000531">
    <property type="protein sequence ID" value="CAI9933241.1"/>
    <property type="molecule type" value="Genomic_DNA"/>
</dbReference>
<evidence type="ECO:0000313" key="1">
    <source>
        <dbReference type="EMBL" id="CAI9933241.1"/>
    </source>
</evidence>
<protein>
    <submittedName>
        <fullName evidence="2">Hypothetical_protein</fullName>
    </submittedName>
</protein>
<comment type="caution">
    <text evidence="1">The sequence shown here is derived from an EMBL/GenBank/DDBJ whole genome shotgun (WGS) entry which is preliminary data.</text>
</comment>
<organism evidence="1">
    <name type="scientific">Hexamita inflata</name>
    <dbReference type="NCBI Taxonomy" id="28002"/>
    <lineage>
        <taxon>Eukaryota</taxon>
        <taxon>Metamonada</taxon>
        <taxon>Diplomonadida</taxon>
        <taxon>Hexamitidae</taxon>
        <taxon>Hexamitinae</taxon>
        <taxon>Hexamita</taxon>
    </lineage>
</organism>
<reference evidence="1" key="1">
    <citation type="submission" date="2023-06" db="EMBL/GenBank/DDBJ databases">
        <authorList>
            <person name="Kurt Z."/>
        </authorList>
    </citation>
    <scope>NUCLEOTIDE SEQUENCE</scope>
</reference>
<reference evidence="2 3" key="2">
    <citation type="submission" date="2024-07" db="EMBL/GenBank/DDBJ databases">
        <authorList>
            <person name="Akdeniz Z."/>
        </authorList>
    </citation>
    <scope>NUCLEOTIDE SEQUENCE [LARGE SCALE GENOMIC DNA]</scope>
</reference>
<dbReference type="Proteomes" id="UP001642409">
    <property type="component" value="Unassembled WGS sequence"/>
</dbReference>
<keyword evidence="3" id="KW-1185">Reference proteome</keyword>
<name>A0AA86P7H5_9EUKA</name>
<proteinExistence type="predicted"/>